<dbReference type="VEuPathDB" id="FungiDB:GGTG_06863"/>
<dbReference type="RefSeq" id="XP_009222949.1">
    <property type="nucleotide sequence ID" value="XM_009224685.1"/>
</dbReference>
<reference evidence="3" key="4">
    <citation type="journal article" date="2015" name="G3 (Bethesda)">
        <title>Genome sequences of three phytopathogenic species of the Magnaporthaceae family of fungi.</title>
        <authorList>
            <person name="Okagaki L.H."/>
            <person name="Nunes C.C."/>
            <person name="Sailsbery J."/>
            <person name="Clay B."/>
            <person name="Brown D."/>
            <person name="John T."/>
            <person name="Oh Y."/>
            <person name="Young N."/>
            <person name="Fitzgerald M."/>
            <person name="Haas B.J."/>
            <person name="Zeng Q."/>
            <person name="Young S."/>
            <person name="Adiconis X."/>
            <person name="Fan L."/>
            <person name="Levin J.Z."/>
            <person name="Mitchell T.K."/>
            <person name="Okubara P.A."/>
            <person name="Farman M.L."/>
            <person name="Kohn L.M."/>
            <person name="Birren B."/>
            <person name="Ma L.-J."/>
            <person name="Dean R.A."/>
        </authorList>
    </citation>
    <scope>NUCLEOTIDE SEQUENCE</scope>
    <source>
        <strain evidence="3">R3-111a-1</strain>
    </source>
</reference>
<dbReference type="AlphaFoldDB" id="J3P016"/>
<keyword evidence="4" id="KW-1185">Reference proteome</keyword>
<reference evidence="4" key="1">
    <citation type="submission" date="2010-07" db="EMBL/GenBank/DDBJ databases">
        <title>The genome sequence of Gaeumannomyces graminis var. tritici strain R3-111a-1.</title>
        <authorList>
            <consortium name="The Broad Institute Genome Sequencing Platform"/>
            <person name="Ma L.-J."/>
            <person name="Dead R."/>
            <person name="Young S."/>
            <person name="Zeng Q."/>
            <person name="Koehrsen M."/>
            <person name="Alvarado L."/>
            <person name="Berlin A."/>
            <person name="Chapman S.B."/>
            <person name="Chen Z."/>
            <person name="Freedman E."/>
            <person name="Gellesch M."/>
            <person name="Goldberg J."/>
            <person name="Griggs A."/>
            <person name="Gujja S."/>
            <person name="Heilman E.R."/>
            <person name="Heiman D."/>
            <person name="Hepburn T."/>
            <person name="Howarth C."/>
            <person name="Jen D."/>
            <person name="Larson L."/>
            <person name="Mehta T."/>
            <person name="Neiman D."/>
            <person name="Pearson M."/>
            <person name="Roberts A."/>
            <person name="Saif S."/>
            <person name="Shea T."/>
            <person name="Shenoy N."/>
            <person name="Sisk P."/>
            <person name="Stolte C."/>
            <person name="Sykes S."/>
            <person name="Walk T."/>
            <person name="White J."/>
            <person name="Yandava C."/>
            <person name="Haas B."/>
            <person name="Nusbaum C."/>
            <person name="Birren B."/>
        </authorList>
    </citation>
    <scope>NUCLEOTIDE SEQUENCE [LARGE SCALE GENOMIC DNA]</scope>
    <source>
        <strain evidence="4">R3-111a-1</strain>
    </source>
</reference>
<dbReference type="HOGENOM" id="CLU_2794118_0_0_1"/>
<dbReference type="GeneID" id="20347321"/>
<reference evidence="3" key="5">
    <citation type="submission" date="2018-04" db="UniProtKB">
        <authorList>
            <consortium name="EnsemblFungi"/>
        </authorList>
    </citation>
    <scope>IDENTIFICATION</scope>
    <source>
        <strain evidence="3">R3-111a-1</strain>
    </source>
</reference>
<organism evidence="2">
    <name type="scientific">Gaeumannomyces tritici (strain R3-111a-1)</name>
    <name type="common">Wheat and barley take-all root rot fungus</name>
    <name type="synonym">Gaeumannomyces graminis var. tritici</name>
    <dbReference type="NCBI Taxonomy" id="644352"/>
    <lineage>
        <taxon>Eukaryota</taxon>
        <taxon>Fungi</taxon>
        <taxon>Dikarya</taxon>
        <taxon>Ascomycota</taxon>
        <taxon>Pezizomycotina</taxon>
        <taxon>Sordariomycetes</taxon>
        <taxon>Sordariomycetidae</taxon>
        <taxon>Magnaporthales</taxon>
        <taxon>Magnaporthaceae</taxon>
        <taxon>Gaeumannomyces</taxon>
    </lineage>
</organism>
<name>J3P016_GAET3</name>
<protein>
    <submittedName>
        <fullName evidence="2 3">Uncharacterized protein</fullName>
    </submittedName>
</protein>
<dbReference type="Proteomes" id="UP000006039">
    <property type="component" value="Unassembled WGS sequence"/>
</dbReference>
<evidence type="ECO:0000313" key="2">
    <source>
        <dbReference type="EMBL" id="EJT76949.1"/>
    </source>
</evidence>
<feature type="region of interest" description="Disordered" evidence="1">
    <location>
        <begin position="1"/>
        <end position="25"/>
    </location>
</feature>
<proteinExistence type="predicted"/>
<sequence length="68" mass="7637">MQEEAQSCRPVEKGAAPHDHETDEVPTYLDLMERSARCYLDKRPSGRPREEVVVDDALNGLCRGSHGK</sequence>
<reference evidence="2" key="3">
    <citation type="submission" date="2010-09" db="EMBL/GenBank/DDBJ databases">
        <title>Annotation of Gaeumannomyces graminis var. tritici R3-111a-1.</title>
        <authorList>
            <consortium name="The Broad Institute Genome Sequencing Platform"/>
            <person name="Ma L.-J."/>
            <person name="Dead R."/>
            <person name="Young S.K."/>
            <person name="Zeng Q."/>
            <person name="Gargeya S."/>
            <person name="Fitzgerald M."/>
            <person name="Haas B."/>
            <person name="Abouelleil A."/>
            <person name="Alvarado L."/>
            <person name="Arachchi H.M."/>
            <person name="Berlin A."/>
            <person name="Brown A."/>
            <person name="Chapman S.B."/>
            <person name="Chen Z."/>
            <person name="Dunbar C."/>
            <person name="Freedman E."/>
            <person name="Gearin G."/>
            <person name="Gellesch M."/>
            <person name="Goldberg J."/>
            <person name="Griggs A."/>
            <person name="Gujja S."/>
            <person name="Heiman D."/>
            <person name="Howarth C."/>
            <person name="Larson L."/>
            <person name="Lui A."/>
            <person name="MacDonald P.J.P."/>
            <person name="Mehta T."/>
            <person name="Montmayeur A."/>
            <person name="Murphy C."/>
            <person name="Neiman D."/>
            <person name="Pearson M."/>
            <person name="Priest M."/>
            <person name="Roberts A."/>
            <person name="Saif S."/>
            <person name="Shea T."/>
            <person name="Shenoy N."/>
            <person name="Sisk P."/>
            <person name="Stolte C."/>
            <person name="Sykes S."/>
            <person name="Yandava C."/>
            <person name="Wortman J."/>
            <person name="Nusbaum C."/>
            <person name="Birren B."/>
        </authorList>
    </citation>
    <scope>NUCLEOTIDE SEQUENCE</scope>
    <source>
        <strain evidence="2">R3-111a-1</strain>
    </source>
</reference>
<evidence type="ECO:0000256" key="1">
    <source>
        <dbReference type="SAM" id="MobiDB-lite"/>
    </source>
</evidence>
<dbReference type="EnsemblFungi" id="EJT76949">
    <property type="protein sequence ID" value="EJT76949"/>
    <property type="gene ID" value="GGTG_06863"/>
</dbReference>
<evidence type="ECO:0000313" key="4">
    <source>
        <dbReference type="Proteomes" id="UP000006039"/>
    </source>
</evidence>
<feature type="compositionally biased region" description="Basic and acidic residues" evidence="1">
    <location>
        <begin position="10"/>
        <end position="23"/>
    </location>
</feature>
<dbReference type="EMBL" id="GL385397">
    <property type="protein sequence ID" value="EJT76949.1"/>
    <property type="molecule type" value="Genomic_DNA"/>
</dbReference>
<reference evidence="2" key="2">
    <citation type="submission" date="2010-07" db="EMBL/GenBank/DDBJ databases">
        <authorList>
            <consortium name="The Broad Institute Genome Sequencing Platform"/>
            <consortium name="Broad Institute Genome Sequencing Center for Infectious Disease"/>
            <person name="Ma L.-J."/>
            <person name="Dead R."/>
            <person name="Young S."/>
            <person name="Zeng Q."/>
            <person name="Koehrsen M."/>
            <person name="Alvarado L."/>
            <person name="Berlin A."/>
            <person name="Chapman S.B."/>
            <person name="Chen Z."/>
            <person name="Freedman E."/>
            <person name="Gellesch M."/>
            <person name="Goldberg J."/>
            <person name="Griggs A."/>
            <person name="Gujja S."/>
            <person name="Heilman E.R."/>
            <person name="Heiman D."/>
            <person name="Hepburn T."/>
            <person name="Howarth C."/>
            <person name="Jen D."/>
            <person name="Larson L."/>
            <person name="Mehta T."/>
            <person name="Neiman D."/>
            <person name="Pearson M."/>
            <person name="Roberts A."/>
            <person name="Saif S."/>
            <person name="Shea T."/>
            <person name="Shenoy N."/>
            <person name="Sisk P."/>
            <person name="Stolte C."/>
            <person name="Sykes S."/>
            <person name="Walk T."/>
            <person name="White J."/>
            <person name="Yandava C."/>
            <person name="Haas B."/>
            <person name="Nusbaum C."/>
            <person name="Birren B."/>
        </authorList>
    </citation>
    <scope>NUCLEOTIDE SEQUENCE</scope>
    <source>
        <strain evidence="2">R3-111a-1</strain>
    </source>
</reference>
<accession>J3P016</accession>
<evidence type="ECO:0000313" key="3">
    <source>
        <dbReference type="EnsemblFungi" id="EJT76949"/>
    </source>
</evidence>
<gene>
    <name evidence="3" type="primary">20347321</name>
    <name evidence="2" type="ORF">GGTG_06863</name>
</gene>